<feature type="region of interest" description="Disordered" evidence="1">
    <location>
        <begin position="1"/>
        <end position="64"/>
    </location>
</feature>
<keyword evidence="3" id="KW-1185">Reference proteome</keyword>
<dbReference type="EMBL" id="ML977631">
    <property type="protein sequence ID" value="KAF1995991.1"/>
    <property type="molecule type" value="Genomic_DNA"/>
</dbReference>
<evidence type="ECO:0000313" key="2">
    <source>
        <dbReference type="EMBL" id="KAF1995991.1"/>
    </source>
</evidence>
<evidence type="ECO:0008006" key="4">
    <source>
        <dbReference type="Google" id="ProtNLM"/>
    </source>
</evidence>
<reference evidence="2" key="1">
    <citation type="journal article" date="2020" name="Stud. Mycol.">
        <title>101 Dothideomycetes genomes: a test case for predicting lifestyles and emergence of pathogens.</title>
        <authorList>
            <person name="Haridas S."/>
            <person name="Albert R."/>
            <person name="Binder M."/>
            <person name="Bloem J."/>
            <person name="Labutti K."/>
            <person name="Salamov A."/>
            <person name="Andreopoulos B."/>
            <person name="Baker S."/>
            <person name="Barry K."/>
            <person name="Bills G."/>
            <person name="Bluhm B."/>
            <person name="Cannon C."/>
            <person name="Castanera R."/>
            <person name="Culley D."/>
            <person name="Daum C."/>
            <person name="Ezra D."/>
            <person name="Gonzalez J."/>
            <person name="Henrissat B."/>
            <person name="Kuo A."/>
            <person name="Liang C."/>
            <person name="Lipzen A."/>
            <person name="Lutzoni F."/>
            <person name="Magnuson J."/>
            <person name="Mondo S."/>
            <person name="Nolan M."/>
            <person name="Ohm R."/>
            <person name="Pangilinan J."/>
            <person name="Park H.-J."/>
            <person name="Ramirez L."/>
            <person name="Alfaro M."/>
            <person name="Sun H."/>
            <person name="Tritt A."/>
            <person name="Yoshinaga Y."/>
            <person name="Zwiers L.-H."/>
            <person name="Turgeon B."/>
            <person name="Goodwin S."/>
            <person name="Spatafora J."/>
            <person name="Crous P."/>
            <person name="Grigoriev I."/>
        </authorList>
    </citation>
    <scope>NUCLEOTIDE SEQUENCE</scope>
    <source>
        <strain evidence="2">CBS 123094</strain>
    </source>
</reference>
<feature type="compositionally biased region" description="Polar residues" evidence="1">
    <location>
        <begin position="38"/>
        <end position="55"/>
    </location>
</feature>
<dbReference type="Proteomes" id="UP000799779">
    <property type="component" value="Unassembled WGS sequence"/>
</dbReference>
<sequence>MNPNSNSKYSLSEAQSSSPARFNTPNSNATGVPPRGINPTSLNKVTKRQAVNSKPGTAFLRSRNLRATTKHLERWLETSAQNPDTAEPSKMPSPIDNLPTELLLSIASAVAGDITAHVVDTAGRTGNDKFGDVAKDLCNLALTARKFRPVAQEFLYKAPIIERDLRFIRTLVEAPRLAKQVRQLQVVLYHGPAYKPNVLTRARHPSDFAKAVKVIHQLPLDRPFKKMWMEALNHCRWDAIYGVVLALVPMLDILCITQGNVCPFRGILVRLLGGCYWNAECSKEPSYLWSNTSAVVANHLHKLNRRPLPAPAIAGLNNLKYLKIGANPPFSMRGLRDLPNLKTLDIGWHPSICWSQLRDKSSSPRDFDMLSTLRIDCRGRQIQFRAAEFIHHLEDFIHGCGRLTALHFYAESSSYDHSLDPGNQFHDSMYLAGHDRKDYRNLLHELRPLAKTLETLELPGGFWSLPYRALRFAPFPPDFRMFQYLRKLIVPQAALIQPLRVQLPVNIPNFHGIYRHDYLNEYNDLLNFGDDTIAEAREKYKEQGPPVAPWQVLPRGLEELIVFETNDQILFWVEDILEFKSDFPQMEVMEFYFTTAFVRRVGKSIGEFINSDDWADWWEMVDRGGVLVRYGMDENYEPALHIEY</sequence>
<organism evidence="2 3">
    <name type="scientific">Amniculicola lignicola CBS 123094</name>
    <dbReference type="NCBI Taxonomy" id="1392246"/>
    <lineage>
        <taxon>Eukaryota</taxon>
        <taxon>Fungi</taxon>
        <taxon>Dikarya</taxon>
        <taxon>Ascomycota</taxon>
        <taxon>Pezizomycotina</taxon>
        <taxon>Dothideomycetes</taxon>
        <taxon>Pleosporomycetidae</taxon>
        <taxon>Pleosporales</taxon>
        <taxon>Amniculicolaceae</taxon>
        <taxon>Amniculicola</taxon>
    </lineage>
</organism>
<dbReference type="AlphaFoldDB" id="A0A6A5W7C0"/>
<accession>A0A6A5W7C0</accession>
<feature type="compositionally biased region" description="Polar residues" evidence="1">
    <location>
        <begin position="1"/>
        <end position="30"/>
    </location>
</feature>
<protein>
    <recommendedName>
        <fullName evidence="4">F-box domain-containing protein</fullName>
    </recommendedName>
</protein>
<proteinExistence type="predicted"/>
<name>A0A6A5W7C0_9PLEO</name>
<evidence type="ECO:0000256" key="1">
    <source>
        <dbReference type="SAM" id="MobiDB-lite"/>
    </source>
</evidence>
<evidence type="ECO:0000313" key="3">
    <source>
        <dbReference type="Proteomes" id="UP000799779"/>
    </source>
</evidence>
<gene>
    <name evidence="2" type="ORF">P154DRAFT_623605</name>
</gene>
<dbReference type="OrthoDB" id="3719074at2759"/>